<dbReference type="InterPro" id="IPR036857">
    <property type="entry name" value="Thyroglobulin_1_sf"/>
</dbReference>
<dbReference type="AlphaFoldDB" id="A0AA88XG40"/>
<evidence type="ECO:0000313" key="4">
    <source>
        <dbReference type="EMBL" id="KAK3084451.1"/>
    </source>
</evidence>
<sequence>MYRVGTRRIIHKVSCLAKDDKLIFVSLCLTVCVRAKYEARGRRGAVFNCDPVTGNYKPKQCRGSVCFCSDPEGNQVGKDVPRNKELTC</sequence>
<evidence type="ECO:0000256" key="2">
    <source>
        <dbReference type="PROSITE-ProRule" id="PRU00500"/>
    </source>
</evidence>
<dbReference type="SUPFAM" id="SSF57610">
    <property type="entry name" value="Thyroglobulin type-1 domain"/>
    <property type="match status" value="1"/>
</dbReference>
<organism evidence="4 5">
    <name type="scientific">Pinctada imbricata</name>
    <name type="common">Atlantic pearl-oyster</name>
    <name type="synonym">Pinctada martensii</name>
    <dbReference type="NCBI Taxonomy" id="66713"/>
    <lineage>
        <taxon>Eukaryota</taxon>
        <taxon>Metazoa</taxon>
        <taxon>Spiralia</taxon>
        <taxon>Lophotrochozoa</taxon>
        <taxon>Mollusca</taxon>
        <taxon>Bivalvia</taxon>
        <taxon>Autobranchia</taxon>
        <taxon>Pteriomorphia</taxon>
        <taxon>Pterioida</taxon>
        <taxon>Pterioidea</taxon>
        <taxon>Pteriidae</taxon>
        <taxon>Pinctada</taxon>
    </lineage>
</organism>
<keyword evidence="1 2" id="KW-1015">Disulfide bond</keyword>
<dbReference type="Proteomes" id="UP001186944">
    <property type="component" value="Unassembled WGS sequence"/>
</dbReference>
<keyword evidence="5" id="KW-1185">Reference proteome</keyword>
<dbReference type="Gene3D" id="4.10.800.10">
    <property type="entry name" value="Thyroglobulin type-1"/>
    <property type="match status" value="1"/>
</dbReference>
<dbReference type="InterPro" id="IPR000716">
    <property type="entry name" value="Thyroglobulin_1"/>
</dbReference>
<protein>
    <recommendedName>
        <fullName evidence="3">Thyroglobulin type-1 domain-containing protein</fullName>
    </recommendedName>
</protein>
<dbReference type="Pfam" id="PF00086">
    <property type="entry name" value="Thyroglobulin_1"/>
    <property type="match status" value="1"/>
</dbReference>
<comment type="caution">
    <text evidence="2">Lacks conserved residue(s) required for the propagation of feature annotation.</text>
</comment>
<reference evidence="4" key="1">
    <citation type="submission" date="2019-08" db="EMBL/GenBank/DDBJ databases">
        <title>The improved chromosome-level genome for the pearl oyster Pinctada fucata martensii using PacBio sequencing and Hi-C.</title>
        <authorList>
            <person name="Zheng Z."/>
        </authorList>
    </citation>
    <scope>NUCLEOTIDE SEQUENCE</scope>
    <source>
        <strain evidence="4">ZZ-2019</strain>
        <tissue evidence="4">Adductor muscle</tissue>
    </source>
</reference>
<feature type="disulfide bond" evidence="2">
    <location>
        <begin position="68"/>
        <end position="88"/>
    </location>
</feature>
<gene>
    <name evidence="4" type="ORF">FSP39_013745</name>
</gene>
<comment type="caution">
    <text evidence="4">The sequence shown here is derived from an EMBL/GenBank/DDBJ whole genome shotgun (WGS) entry which is preliminary data.</text>
</comment>
<evidence type="ECO:0000256" key="1">
    <source>
        <dbReference type="ARBA" id="ARBA00023157"/>
    </source>
</evidence>
<evidence type="ECO:0000259" key="3">
    <source>
        <dbReference type="PROSITE" id="PS51162"/>
    </source>
</evidence>
<dbReference type="PROSITE" id="PS51162">
    <property type="entry name" value="THYROGLOBULIN_1_2"/>
    <property type="match status" value="1"/>
</dbReference>
<feature type="domain" description="Thyroglobulin type-1" evidence="3">
    <location>
        <begin position="29"/>
        <end position="88"/>
    </location>
</feature>
<name>A0AA88XG40_PINIB</name>
<evidence type="ECO:0000313" key="5">
    <source>
        <dbReference type="Proteomes" id="UP001186944"/>
    </source>
</evidence>
<accession>A0AA88XG40</accession>
<dbReference type="EMBL" id="VSWD01000013">
    <property type="protein sequence ID" value="KAK3084451.1"/>
    <property type="molecule type" value="Genomic_DNA"/>
</dbReference>
<proteinExistence type="predicted"/>